<feature type="binding site" evidence="10">
    <location>
        <begin position="144"/>
        <end position="147"/>
    </location>
    <ligand>
        <name>substrate</name>
    </ligand>
</feature>
<comment type="cofactor">
    <cofactor evidence="2">
        <name>Mn(2+)</name>
        <dbReference type="ChEBI" id="CHEBI:29035"/>
    </cofactor>
</comment>
<evidence type="ECO:0000313" key="12">
    <source>
        <dbReference type="EMBL" id="BCL59345.1"/>
    </source>
</evidence>
<evidence type="ECO:0000256" key="9">
    <source>
        <dbReference type="ARBA" id="ARBA00023235"/>
    </source>
</evidence>
<dbReference type="Proteomes" id="UP000826725">
    <property type="component" value="Chromosome"/>
</dbReference>
<comment type="function">
    <text evidence="10">Catalyzes the reversible epimerization of D-ribulose 5-phosphate to D-xylulose 5-phosphate.</text>
</comment>
<keyword evidence="9 10" id="KW-0413">Isomerase</keyword>
<dbReference type="EC" id="5.1.3.1" evidence="7 10"/>
<feature type="binding site" evidence="10">
    <location>
        <begin position="199"/>
        <end position="200"/>
    </location>
    <ligand>
        <name>substrate</name>
    </ligand>
</feature>
<feature type="active site" description="Proton acceptor" evidence="10">
    <location>
        <position position="37"/>
    </location>
</feature>
<dbReference type="NCBIfam" id="NF004076">
    <property type="entry name" value="PRK05581.1-4"/>
    <property type="match status" value="1"/>
</dbReference>
<dbReference type="Pfam" id="PF00834">
    <property type="entry name" value="Ribul_P_3_epim"/>
    <property type="match status" value="1"/>
</dbReference>
<feature type="binding site" evidence="10">
    <location>
        <position position="68"/>
    </location>
    <ligand>
        <name>substrate</name>
    </ligand>
</feature>
<dbReference type="NCBIfam" id="TIGR01163">
    <property type="entry name" value="rpe"/>
    <property type="match status" value="1"/>
</dbReference>
<dbReference type="EMBL" id="AP024086">
    <property type="protein sequence ID" value="BCL59345.1"/>
    <property type="molecule type" value="Genomic_DNA"/>
</dbReference>
<keyword evidence="13" id="KW-1185">Reference proteome</keyword>
<evidence type="ECO:0000256" key="8">
    <source>
        <dbReference type="ARBA" id="ARBA00022723"/>
    </source>
</evidence>
<comment type="cofactor">
    <cofactor evidence="4">
        <name>Zn(2+)</name>
        <dbReference type="ChEBI" id="CHEBI:29105"/>
    </cofactor>
</comment>
<evidence type="ECO:0000313" key="13">
    <source>
        <dbReference type="Proteomes" id="UP000826725"/>
    </source>
</evidence>
<dbReference type="GO" id="GO:0019323">
    <property type="term" value="P:pentose catabolic process"/>
    <property type="evidence" value="ECO:0007669"/>
    <property type="project" value="UniProtKB-UniRule"/>
</dbReference>
<evidence type="ECO:0000256" key="5">
    <source>
        <dbReference type="ARBA" id="ARBA00001954"/>
    </source>
</evidence>
<comment type="pathway">
    <text evidence="10">Carbohydrate degradation.</text>
</comment>
<dbReference type="GO" id="GO:0006098">
    <property type="term" value="P:pentose-phosphate shunt"/>
    <property type="evidence" value="ECO:0007669"/>
    <property type="project" value="UniProtKB-UniRule"/>
</dbReference>
<evidence type="ECO:0000256" key="6">
    <source>
        <dbReference type="ARBA" id="ARBA00009541"/>
    </source>
</evidence>
<dbReference type="PIRSF" id="PIRSF001461">
    <property type="entry name" value="RPE"/>
    <property type="match status" value="1"/>
</dbReference>
<evidence type="ECO:0000256" key="3">
    <source>
        <dbReference type="ARBA" id="ARBA00001941"/>
    </source>
</evidence>
<evidence type="ECO:0000256" key="7">
    <source>
        <dbReference type="ARBA" id="ARBA00013188"/>
    </source>
</evidence>
<comment type="cofactor">
    <cofactor evidence="3">
        <name>Co(2+)</name>
        <dbReference type="ChEBI" id="CHEBI:48828"/>
    </cofactor>
</comment>
<keyword evidence="8 10" id="KW-0479">Metal-binding</keyword>
<gene>
    <name evidence="10 12" type="primary">rpe</name>
    <name evidence="12" type="ORF">DGMP_00380</name>
</gene>
<comment type="similarity">
    <text evidence="6 10 11">Belongs to the ribulose-phosphate 3-epimerase family.</text>
</comment>
<evidence type="ECO:0000256" key="2">
    <source>
        <dbReference type="ARBA" id="ARBA00001936"/>
    </source>
</evidence>
<feature type="binding site" evidence="10">
    <location>
        <position position="177"/>
    </location>
    <ligand>
        <name>a divalent metal cation</name>
        <dbReference type="ChEBI" id="CHEBI:60240"/>
    </ligand>
</feature>
<keyword evidence="10 11" id="KW-0119">Carbohydrate metabolism</keyword>
<dbReference type="AlphaFoldDB" id="A0A8D5JMS4"/>
<name>A0A8D5JMS4_9BACT</name>
<feature type="binding site" evidence="10">
    <location>
        <position position="68"/>
    </location>
    <ligand>
        <name>a divalent metal cation</name>
        <dbReference type="ChEBI" id="CHEBI:60240"/>
    </ligand>
</feature>
<dbReference type="GO" id="GO:0004750">
    <property type="term" value="F:D-ribulose-phosphate 3-epimerase activity"/>
    <property type="evidence" value="ECO:0007669"/>
    <property type="project" value="UniProtKB-UniRule"/>
</dbReference>
<comment type="cofactor">
    <cofactor evidence="10">
        <name>a divalent metal cation</name>
        <dbReference type="ChEBI" id="CHEBI:60240"/>
    </cofactor>
    <text evidence="10">Binds 1 divalent metal cation per subunit.</text>
</comment>
<dbReference type="InterPro" id="IPR026019">
    <property type="entry name" value="Ribul_P_3_epim"/>
</dbReference>
<feature type="binding site" evidence="10">
    <location>
        <position position="35"/>
    </location>
    <ligand>
        <name>a divalent metal cation</name>
        <dbReference type="ChEBI" id="CHEBI:60240"/>
    </ligand>
</feature>
<sequence>MNKTIQIAPSILSADFSRLGEEIRAVESGGADVIHIDVMDGRFVPNITIGPLVVEAARRVTDKVLDVHLMIIEPDRYLEQFASAGADWITVHVEVCNHLHRTVARIKELGKRAGVVLNPSTPLTTLDYILEDIDLVMFMSVNPGFGGQSFIPSTLRKITALRRRIDELGLSVGIEVDGGISEKTIGSVAEAGANIFVAGSAVYGSKDYGKTISQLKKKAGNGIVKYRSE</sequence>
<organism evidence="12 13">
    <name type="scientific">Desulfomarina profundi</name>
    <dbReference type="NCBI Taxonomy" id="2772557"/>
    <lineage>
        <taxon>Bacteria</taxon>
        <taxon>Pseudomonadati</taxon>
        <taxon>Thermodesulfobacteriota</taxon>
        <taxon>Desulfobulbia</taxon>
        <taxon>Desulfobulbales</taxon>
        <taxon>Desulfobulbaceae</taxon>
        <taxon>Desulfomarina</taxon>
    </lineage>
</organism>
<evidence type="ECO:0000256" key="4">
    <source>
        <dbReference type="ARBA" id="ARBA00001947"/>
    </source>
</evidence>
<comment type="catalytic activity">
    <reaction evidence="1 10 11">
        <text>D-ribulose 5-phosphate = D-xylulose 5-phosphate</text>
        <dbReference type="Rhea" id="RHEA:13677"/>
        <dbReference type="ChEBI" id="CHEBI:57737"/>
        <dbReference type="ChEBI" id="CHEBI:58121"/>
        <dbReference type="EC" id="5.1.3.1"/>
    </reaction>
</comment>
<dbReference type="CDD" id="cd00429">
    <property type="entry name" value="RPE"/>
    <property type="match status" value="1"/>
</dbReference>
<evidence type="ECO:0000256" key="1">
    <source>
        <dbReference type="ARBA" id="ARBA00001782"/>
    </source>
</evidence>
<proteinExistence type="inferred from homology"/>
<feature type="binding site" evidence="10">
    <location>
        <position position="37"/>
    </location>
    <ligand>
        <name>a divalent metal cation</name>
        <dbReference type="ChEBI" id="CHEBI:60240"/>
    </ligand>
</feature>
<dbReference type="RefSeq" id="WP_228855580.1">
    <property type="nucleotide sequence ID" value="NZ_AP024086.1"/>
</dbReference>
<feature type="binding site" evidence="10">
    <location>
        <begin position="177"/>
        <end position="179"/>
    </location>
    <ligand>
        <name>substrate</name>
    </ligand>
</feature>
<feature type="active site" description="Proton donor" evidence="10">
    <location>
        <position position="177"/>
    </location>
</feature>
<protein>
    <recommendedName>
        <fullName evidence="7 10">Ribulose-phosphate 3-epimerase</fullName>
        <ecNumber evidence="7 10">5.1.3.1</ecNumber>
    </recommendedName>
</protein>
<dbReference type="GO" id="GO:0005737">
    <property type="term" value="C:cytoplasm"/>
    <property type="evidence" value="ECO:0007669"/>
    <property type="project" value="UniProtKB-ARBA"/>
</dbReference>
<dbReference type="GO" id="GO:0046872">
    <property type="term" value="F:metal ion binding"/>
    <property type="evidence" value="ECO:0007669"/>
    <property type="project" value="UniProtKB-UniRule"/>
</dbReference>
<dbReference type="InterPro" id="IPR000056">
    <property type="entry name" value="Ribul_P_3_epim-like"/>
</dbReference>
<feature type="binding site" evidence="10">
    <location>
        <position position="10"/>
    </location>
    <ligand>
        <name>substrate</name>
    </ligand>
</feature>
<reference evidence="12" key="1">
    <citation type="submission" date="2020-09" db="EMBL/GenBank/DDBJ databases">
        <title>Desulfogranum mesoprofundum gen. nov., sp. nov., a novel mesophilic, sulfate-reducing chemolithoautotroph isolated from a deep-sea hydrothermal vent chimney in the Suiyo Seamount.</title>
        <authorList>
            <person name="Hashimoto Y."/>
            <person name="Nakagawa S."/>
        </authorList>
    </citation>
    <scope>NUCLEOTIDE SEQUENCE</scope>
    <source>
        <strain evidence="12">KT2</strain>
    </source>
</reference>
<evidence type="ECO:0000256" key="10">
    <source>
        <dbReference type="HAMAP-Rule" id="MF_02227"/>
    </source>
</evidence>
<evidence type="ECO:0000256" key="11">
    <source>
        <dbReference type="PIRNR" id="PIRNR001461"/>
    </source>
</evidence>
<dbReference type="HAMAP" id="MF_02227">
    <property type="entry name" value="RPE"/>
    <property type="match status" value="1"/>
</dbReference>
<dbReference type="KEGG" id="dbk:DGMP_00380"/>
<accession>A0A8D5JMS4</accession>
<dbReference type="FunFam" id="3.20.20.70:FF:000004">
    <property type="entry name" value="Ribulose-phosphate 3-epimerase"/>
    <property type="match status" value="1"/>
</dbReference>
<dbReference type="PROSITE" id="PS01085">
    <property type="entry name" value="RIBUL_P_3_EPIMER_1"/>
    <property type="match status" value="1"/>
</dbReference>
<dbReference type="PANTHER" id="PTHR11749">
    <property type="entry name" value="RIBULOSE-5-PHOSPHATE-3-EPIMERASE"/>
    <property type="match status" value="1"/>
</dbReference>
<comment type="cofactor">
    <cofactor evidence="5">
        <name>Fe(2+)</name>
        <dbReference type="ChEBI" id="CHEBI:29033"/>
    </cofactor>
</comment>